<dbReference type="AlphaFoldDB" id="A0AA42JXL3"/>
<dbReference type="Pfam" id="PF00419">
    <property type="entry name" value="Fimbrial"/>
    <property type="match status" value="1"/>
</dbReference>
<dbReference type="GO" id="GO:0043709">
    <property type="term" value="P:cell adhesion involved in single-species biofilm formation"/>
    <property type="evidence" value="ECO:0007669"/>
    <property type="project" value="TreeGrafter"/>
</dbReference>
<sequence length="172" mass="19272">MYYIYIIFFLYSAFISNAFSRNGDLYMHGEIVSEPCVLNLNSRNQTIEIGNVIKKTLYLHTRTIGYPFTIQLEECDTSLGNDVEISFIGDGDLILPELLAINGTAKGIAIGIETIDGEHIKINKSILRKKITNGQNTITINAYIQAYTDAIENNQIIDGDFNANLNLLINYP</sequence>
<dbReference type="PANTHER" id="PTHR33420">
    <property type="entry name" value="FIMBRIAL SUBUNIT ELFA-RELATED"/>
    <property type="match status" value="1"/>
</dbReference>
<accession>A0AA42JXL3</accession>
<dbReference type="PANTHER" id="PTHR33420:SF9">
    <property type="entry name" value="MINOR FIMBRIAL SUBUNIT"/>
    <property type="match status" value="1"/>
</dbReference>
<proteinExistence type="predicted"/>
<reference evidence="3" key="3">
    <citation type="journal article" date="2024" name="Int. J. Antimicrob. Agents">
        <title>Identification of a novel Providencia species showing multi-drug-resistant in three patients with hospital-acquired infection.</title>
        <authorList>
            <person name="Yang W."/>
            <person name="Chen J."/>
            <person name="Yang F."/>
            <person name="Ji P."/>
            <person name="Shen S."/>
            <person name="Yin D."/>
            <person name="Hu F."/>
        </authorList>
    </citation>
    <scope>NUCLEOTIDE SEQUENCE</scope>
    <source>
        <strain evidence="3">CRE-138-0111</strain>
    </source>
</reference>
<dbReference type="RefSeq" id="WP_166687095.1">
    <property type="nucleotide sequence ID" value="NZ_JAUQTG010000003.1"/>
</dbReference>
<feature type="domain" description="Fimbrial-type adhesion" evidence="1">
    <location>
        <begin position="27"/>
        <end position="171"/>
    </location>
</feature>
<keyword evidence="5" id="KW-1185">Reference proteome</keyword>
<dbReference type="GO" id="GO:0009289">
    <property type="term" value="C:pilus"/>
    <property type="evidence" value="ECO:0007669"/>
    <property type="project" value="InterPro"/>
</dbReference>
<name>A0AA42JXL3_9GAMM</name>
<dbReference type="Proteomes" id="UP001176478">
    <property type="component" value="Unassembled WGS sequence"/>
</dbReference>
<dbReference type="EMBL" id="JAUQTG010000003">
    <property type="protein sequence ID" value="MDO7856391.1"/>
    <property type="molecule type" value="Genomic_DNA"/>
</dbReference>
<dbReference type="InterPro" id="IPR000259">
    <property type="entry name" value="Adhesion_dom_fimbrial"/>
</dbReference>
<dbReference type="InterPro" id="IPR036937">
    <property type="entry name" value="Adhesion_dom_fimbrial_sf"/>
</dbReference>
<evidence type="ECO:0000313" key="4">
    <source>
        <dbReference type="Proteomes" id="UP001156701"/>
    </source>
</evidence>
<comment type="caution">
    <text evidence="2">The sequence shown here is derived from an EMBL/GenBank/DDBJ whole genome shotgun (WGS) entry which is preliminary data.</text>
</comment>
<dbReference type="EMBL" id="JARRYG010000004">
    <property type="protein sequence ID" value="MDG4695616.1"/>
    <property type="molecule type" value="Genomic_DNA"/>
</dbReference>
<dbReference type="Gene3D" id="2.60.40.1090">
    <property type="entry name" value="Fimbrial-type adhesion domain"/>
    <property type="match status" value="1"/>
</dbReference>
<reference evidence="3" key="2">
    <citation type="submission" date="2023-07" db="EMBL/GenBank/DDBJ databases">
        <authorList>
            <person name="Yang W."/>
            <person name="Chen J."/>
            <person name="Ji P."/>
            <person name="Hu F."/>
        </authorList>
    </citation>
    <scope>NUCLEOTIDE SEQUENCE</scope>
    <source>
        <strain evidence="3">CRE-138-0111</strain>
    </source>
</reference>
<protein>
    <submittedName>
        <fullName evidence="2">Fimbrial protein</fullName>
    </submittedName>
</protein>
<dbReference type="InterPro" id="IPR008966">
    <property type="entry name" value="Adhesion_dom_sf"/>
</dbReference>
<gene>
    <name evidence="2" type="ORF">P7V44_05105</name>
    <name evidence="3" type="ORF">Q5E86_08465</name>
</gene>
<reference evidence="2" key="1">
    <citation type="submission" date="2023-03" db="EMBL/GenBank/DDBJ databases">
        <title>a new species belonging to Providencia genus.</title>
        <authorList>
            <person name="Yang W."/>
            <person name="Hu F."/>
            <person name="Shen S."/>
            <person name="Ding L."/>
            <person name="Yin D."/>
        </authorList>
    </citation>
    <scope>NUCLEOTIDE SEQUENCE</scope>
    <source>
        <strain evidence="2">CRE-3FA-0001</strain>
    </source>
</reference>
<dbReference type="InterPro" id="IPR050263">
    <property type="entry name" value="Bact_Fimbrial_Adh_Pro"/>
</dbReference>
<evidence type="ECO:0000313" key="3">
    <source>
        <dbReference type="EMBL" id="MDO7856391.1"/>
    </source>
</evidence>
<evidence type="ECO:0000313" key="2">
    <source>
        <dbReference type="EMBL" id="MDG4695616.1"/>
    </source>
</evidence>
<dbReference type="SUPFAM" id="SSF49401">
    <property type="entry name" value="Bacterial adhesins"/>
    <property type="match status" value="1"/>
</dbReference>
<organism evidence="2 4">
    <name type="scientific">Providencia huashanensis</name>
    <dbReference type="NCBI Taxonomy" id="3037798"/>
    <lineage>
        <taxon>Bacteria</taxon>
        <taxon>Pseudomonadati</taxon>
        <taxon>Pseudomonadota</taxon>
        <taxon>Gammaproteobacteria</taxon>
        <taxon>Enterobacterales</taxon>
        <taxon>Morganellaceae</taxon>
        <taxon>Providencia</taxon>
    </lineage>
</organism>
<evidence type="ECO:0000259" key="1">
    <source>
        <dbReference type="Pfam" id="PF00419"/>
    </source>
</evidence>
<evidence type="ECO:0000313" key="5">
    <source>
        <dbReference type="Proteomes" id="UP001176478"/>
    </source>
</evidence>
<dbReference type="Proteomes" id="UP001156701">
    <property type="component" value="Unassembled WGS sequence"/>
</dbReference>